<organism evidence="1 2">
    <name type="scientific">Saccharopolyspora shandongensis</name>
    <dbReference type="NCBI Taxonomy" id="418495"/>
    <lineage>
        <taxon>Bacteria</taxon>
        <taxon>Bacillati</taxon>
        <taxon>Actinomycetota</taxon>
        <taxon>Actinomycetes</taxon>
        <taxon>Pseudonocardiales</taxon>
        <taxon>Pseudonocardiaceae</taxon>
        <taxon>Saccharopolyspora</taxon>
    </lineage>
</organism>
<name>A0A1H3U6T8_9PSEU</name>
<dbReference type="AlphaFoldDB" id="A0A1H3U6T8"/>
<accession>A0A1H3U6T8</accession>
<sequence>MIRSTVRTARKSRGCDACWPIRRTIKPGERYLECVASPDHGDLGNTGWWRMSECAGCAHRYGRGHLIGVDVVDTPAAVAS</sequence>
<evidence type="ECO:0000313" key="1">
    <source>
        <dbReference type="EMBL" id="SDZ57249.1"/>
    </source>
</evidence>
<dbReference type="Proteomes" id="UP000199529">
    <property type="component" value="Unassembled WGS sequence"/>
</dbReference>
<dbReference type="STRING" id="418495.SAMN05216215_110715"/>
<gene>
    <name evidence="1" type="ORF">SAMN05216215_110715</name>
</gene>
<protein>
    <submittedName>
        <fullName evidence="1">Uncharacterized protein</fullName>
    </submittedName>
</protein>
<keyword evidence="2" id="KW-1185">Reference proteome</keyword>
<dbReference type="EMBL" id="FNOK01000107">
    <property type="protein sequence ID" value="SDZ57249.1"/>
    <property type="molecule type" value="Genomic_DNA"/>
</dbReference>
<dbReference type="RefSeq" id="WP_177227072.1">
    <property type="nucleotide sequence ID" value="NZ_FNOK01000107.1"/>
</dbReference>
<proteinExistence type="predicted"/>
<reference evidence="2" key="1">
    <citation type="submission" date="2016-10" db="EMBL/GenBank/DDBJ databases">
        <authorList>
            <person name="Varghese N."/>
            <person name="Submissions S."/>
        </authorList>
    </citation>
    <scope>NUCLEOTIDE SEQUENCE [LARGE SCALE GENOMIC DNA]</scope>
    <source>
        <strain evidence="2">CGMCC 4.3530</strain>
    </source>
</reference>
<evidence type="ECO:0000313" key="2">
    <source>
        <dbReference type="Proteomes" id="UP000199529"/>
    </source>
</evidence>